<organism evidence="3 4">
    <name type="scientific">Telmatospirillum siberiense</name>
    <dbReference type="NCBI Taxonomy" id="382514"/>
    <lineage>
        <taxon>Bacteria</taxon>
        <taxon>Pseudomonadati</taxon>
        <taxon>Pseudomonadota</taxon>
        <taxon>Alphaproteobacteria</taxon>
        <taxon>Rhodospirillales</taxon>
        <taxon>Rhodospirillaceae</taxon>
        <taxon>Telmatospirillum</taxon>
    </lineage>
</organism>
<reference evidence="4" key="1">
    <citation type="submission" date="2017-12" db="EMBL/GenBank/DDBJ databases">
        <title>Draft genome sequence of Telmatospirillum siberiense 26-4b1T, an acidotolerant peatland alphaproteobacterium potentially involved in sulfur cycling.</title>
        <authorList>
            <person name="Hausmann B."/>
            <person name="Pjevac P."/>
            <person name="Schreck K."/>
            <person name="Herbold C.W."/>
            <person name="Daims H."/>
            <person name="Wagner M."/>
            <person name="Pester M."/>
            <person name="Loy A."/>
        </authorList>
    </citation>
    <scope>NUCLEOTIDE SEQUENCE [LARGE SCALE GENOMIC DNA]</scope>
    <source>
        <strain evidence="4">26-4b1</strain>
    </source>
</reference>
<keyword evidence="2" id="KW-0732">Signal</keyword>
<protein>
    <submittedName>
        <fullName evidence="3">Uncharacterized protein</fullName>
    </submittedName>
</protein>
<dbReference type="GO" id="GO:0008643">
    <property type="term" value="P:carbohydrate transport"/>
    <property type="evidence" value="ECO:0007669"/>
    <property type="project" value="InterPro"/>
</dbReference>
<comment type="caution">
    <text evidence="3">The sequence shown here is derived from an EMBL/GenBank/DDBJ whole genome shotgun (WGS) entry which is preliminary data.</text>
</comment>
<dbReference type="PANTHER" id="PTHR37944:SF1">
    <property type="entry name" value="PORIN B"/>
    <property type="match status" value="1"/>
</dbReference>
<feature type="signal peptide" evidence="2">
    <location>
        <begin position="1"/>
        <end position="41"/>
    </location>
</feature>
<evidence type="ECO:0000256" key="1">
    <source>
        <dbReference type="ARBA" id="ARBA00008769"/>
    </source>
</evidence>
<evidence type="ECO:0000256" key="2">
    <source>
        <dbReference type="RuleBase" id="RU363072"/>
    </source>
</evidence>
<evidence type="ECO:0000313" key="4">
    <source>
        <dbReference type="Proteomes" id="UP000233293"/>
    </source>
</evidence>
<dbReference type="Gene3D" id="2.40.160.180">
    <property type="entry name" value="Carbohydrate-selective porin OprB"/>
    <property type="match status" value="1"/>
</dbReference>
<feature type="chain" id="PRO_5014492730" evidence="2">
    <location>
        <begin position="42"/>
        <end position="476"/>
    </location>
</feature>
<dbReference type="GO" id="GO:0015288">
    <property type="term" value="F:porin activity"/>
    <property type="evidence" value="ECO:0007669"/>
    <property type="project" value="InterPro"/>
</dbReference>
<dbReference type="PANTHER" id="PTHR37944">
    <property type="entry name" value="PORIN B"/>
    <property type="match status" value="1"/>
</dbReference>
<gene>
    <name evidence="3" type="ORF">CWS72_13385</name>
</gene>
<comment type="similarity">
    <text evidence="1 2">Belongs to the OprB family.</text>
</comment>
<evidence type="ECO:0000313" key="3">
    <source>
        <dbReference type="EMBL" id="PKU24085.1"/>
    </source>
</evidence>
<dbReference type="GO" id="GO:0016020">
    <property type="term" value="C:membrane"/>
    <property type="evidence" value="ECO:0007669"/>
    <property type="project" value="InterPro"/>
</dbReference>
<name>A0A2N3PUK4_9PROT</name>
<dbReference type="Pfam" id="PF04966">
    <property type="entry name" value="OprB"/>
    <property type="match status" value="1"/>
</dbReference>
<sequence>MMEDTMGLSRGIIHFPVNKRAIGVLSGVLFGVASFSGPALAASDDQADAAKPIVMAQNSDASAPARAADTQGGSSWSTSFLTQKYLLNWGPGRDNLEKNGVKFDAFYIMDALGDPVHPKAAKSKFDTWSRVRATVDIDFSKFTSLDGLTYHATGLWQTGQDMGGKIGSIANPSGLVSIHTTRLDSMWLQQAMFDGVLTVTAGQMASQDFFGLQEMGNNFVMEPLDYAFGNLGNVRASADPLTGPGARIKVAPTDNIFIAGGYFMPRNYDDDGFGYKKQSGGLDRTGTWNVEVGYNTDPKAPATRKSYPGIVKVGLIYNSGKFVDYQKPLVSGALQTSSANYTAYLLANQAVFRLAPGSNRGIDLTFGVNSGPDKKSQVPTEFTFGASYNGPAASRPLDILSVGLVYSMIGDKYNDYLKRTNVATLSDEKAFEINYLAQLTPWLYVQPVAQYYFNVGGLNNGSDDALVAGFRFKVAF</sequence>
<keyword evidence="4" id="KW-1185">Reference proteome</keyword>
<dbReference type="InterPro" id="IPR007049">
    <property type="entry name" value="Carb-sel_porin_OprB"/>
</dbReference>
<dbReference type="AlphaFoldDB" id="A0A2N3PUK4"/>
<accession>A0A2N3PUK4</accession>
<dbReference type="InterPro" id="IPR038673">
    <property type="entry name" value="OprB_sf"/>
</dbReference>
<dbReference type="Proteomes" id="UP000233293">
    <property type="component" value="Unassembled WGS sequence"/>
</dbReference>
<proteinExistence type="inferred from homology"/>
<dbReference type="InterPro" id="IPR052932">
    <property type="entry name" value="OprB_Porin"/>
</dbReference>
<dbReference type="EMBL" id="PIUM01000014">
    <property type="protein sequence ID" value="PKU24085.1"/>
    <property type="molecule type" value="Genomic_DNA"/>
</dbReference>